<reference evidence="2 3" key="1">
    <citation type="journal article" date="2018" name="BMC Genomics">
        <title>Comparative genome analyses reveal sequence features reflecting distinct modes of host-adaptation between dicot and monocot powdery mildew.</title>
        <authorList>
            <person name="Wu Y."/>
            <person name="Ma X."/>
            <person name="Pan Z."/>
            <person name="Kale S.D."/>
            <person name="Song Y."/>
            <person name="King H."/>
            <person name="Zhang Q."/>
            <person name="Presley C."/>
            <person name="Deng X."/>
            <person name="Wei C.I."/>
            <person name="Xiao S."/>
        </authorList>
    </citation>
    <scope>NUCLEOTIDE SEQUENCE [LARGE SCALE GENOMIC DNA]</scope>
    <source>
        <strain evidence="2">UCSC1</strain>
    </source>
</reference>
<sequence length="114" mass="13334">MIKTDNIQDLNGLEAQWSFRFCKSTEHSHGGVHASGLADHRRQARGEENGDDWCRTQEGSNSYQQFSDRAENLILTRDLHNEAARFRHEKCNLRTPVEVVMSVFDDNFFWDYKI</sequence>
<evidence type="ECO:0000313" key="3">
    <source>
        <dbReference type="Proteomes" id="UP000285405"/>
    </source>
</evidence>
<dbReference type="EMBL" id="MCBR01000269">
    <property type="protein sequence ID" value="RKF83464.1"/>
    <property type="molecule type" value="Genomic_DNA"/>
</dbReference>
<proteinExistence type="predicted"/>
<comment type="caution">
    <text evidence="2">The sequence shown here is derived from an EMBL/GenBank/DDBJ whole genome shotgun (WGS) entry which is preliminary data.</text>
</comment>
<accession>A0A420J9I5</accession>
<name>A0A420J9I5_9PEZI</name>
<dbReference type="Proteomes" id="UP000285405">
    <property type="component" value="Unassembled WGS sequence"/>
</dbReference>
<gene>
    <name evidence="2" type="ORF">GcC1_002031</name>
</gene>
<protein>
    <submittedName>
        <fullName evidence="2">Uncharacterized protein</fullName>
    </submittedName>
</protein>
<dbReference type="AlphaFoldDB" id="A0A420J9I5"/>
<feature type="region of interest" description="Disordered" evidence="1">
    <location>
        <begin position="29"/>
        <end position="59"/>
    </location>
</feature>
<evidence type="ECO:0000313" key="2">
    <source>
        <dbReference type="EMBL" id="RKF83464.1"/>
    </source>
</evidence>
<organism evidence="2 3">
    <name type="scientific">Golovinomyces cichoracearum</name>
    <dbReference type="NCBI Taxonomy" id="62708"/>
    <lineage>
        <taxon>Eukaryota</taxon>
        <taxon>Fungi</taxon>
        <taxon>Dikarya</taxon>
        <taxon>Ascomycota</taxon>
        <taxon>Pezizomycotina</taxon>
        <taxon>Leotiomycetes</taxon>
        <taxon>Erysiphales</taxon>
        <taxon>Erysiphaceae</taxon>
        <taxon>Golovinomyces</taxon>
    </lineage>
</organism>
<evidence type="ECO:0000256" key="1">
    <source>
        <dbReference type="SAM" id="MobiDB-lite"/>
    </source>
</evidence>
<feature type="compositionally biased region" description="Basic and acidic residues" evidence="1">
    <location>
        <begin position="38"/>
        <end position="55"/>
    </location>
</feature>